<reference evidence="2 3" key="1">
    <citation type="submission" date="2021-01" db="EMBL/GenBank/DDBJ databases">
        <title>Genomic Encyclopedia of Type Strains, Phase IV (KMG-IV): sequencing the most valuable type-strain genomes for metagenomic binning, comparative biology and taxonomic classification.</title>
        <authorList>
            <person name="Goeker M."/>
        </authorList>
    </citation>
    <scope>NUCLEOTIDE SEQUENCE [LARGE SCALE GENOMIC DNA]</scope>
    <source>
        <strain evidence="2 3">DSM 25540</strain>
    </source>
</reference>
<keyword evidence="1" id="KW-0479">Metal-binding</keyword>
<evidence type="ECO:0000256" key="1">
    <source>
        <dbReference type="PIRNR" id="PIRNR000915"/>
    </source>
</evidence>
<accession>A0ABS2PHP5</accession>
<comment type="caution">
    <text evidence="2">The sequence shown here is derived from an EMBL/GenBank/DDBJ whole genome shotgun (WGS) entry which is preliminary data.</text>
</comment>
<dbReference type="PIRSF" id="PIRSF000915">
    <property type="entry name" value="PGP-type_phosphatase"/>
    <property type="match status" value="1"/>
</dbReference>
<dbReference type="PANTHER" id="PTHR19288">
    <property type="entry name" value="4-NITROPHENYLPHOSPHATASE-RELATED"/>
    <property type="match status" value="1"/>
</dbReference>
<sequence length="257" mass="28450">MQRGYIFDLDGTIYLGNKEIPGAAKTIRTLRERGDRVLFMSNNPLFTRLDFKRKLAALSMDVKVDEIYNSNYILARHLKNRLASTDRVFVIGEAPLYEELQNANIPLTFQAIEATIVVVSWDRDFTYKKLKQAYLAYRNGATFIATNPDRTCPIEGGAIPDCGAIIGAIEGATGEKITEIAGKPSRITTTVIQGAVGLPATSCYMIGDRLETDIKMANDANWHSVLVLTGVTTTEMLEKSLIVPKTTLQSVRELVDI</sequence>
<dbReference type="PANTHER" id="PTHR19288:SF46">
    <property type="entry name" value="HALOACID DEHALOGENASE-LIKE HYDROLASE DOMAIN-CONTAINING PROTEIN 2"/>
    <property type="match status" value="1"/>
</dbReference>
<dbReference type="Gene3D" id="3.40.50.1000">
    <property type="entry name" value="HAD superfamily/HAD-like"/>
    <property type="match status" value="2"/>
</dbReference>
<organism evidence="2 3">
    <name type="scientific">Geomicrobium sediminis</name>
    <dbReference type="NCBI Taxonomy" id="1347788"/>
    <lineage>
        <taxon>Bacteria</taxon>
        <taxon>Bacillati</taxon>
        <taxon>Bacillota</taxon>
        <taxon>Bacilli</taxon>
        <taxon>Bacillales</taxon>
        <taxon>Geomicrobium</taxon>
    </lineage>
</organism>
<comment type="function">
    <text evidence="1">Catalyzes the dephosphorylation of 2-6 carbon acid sugars in vitro.</text>
</comment>
<protein>
    <recommendedName>
        <fullName evidence="1">Acid sugar phosphatase</fullName>
        <ecNumber evidence="1">3.1.3.-</ecNumber>
    </recommendedName>
</protein>
<comment type="similarity">
    <text evidence="1">Belongs to the HAD-like hydrolase superfamily. NagD family.</text>
</comment>
<evidence type="ECO:0000313" key="2">
    <source>
        <dbReference type="EMBL" id="MBM7634959.1"/>
    </source>
</evidence>
<dbReference type="SUPFAM" id="SSF56784">
    <property type="entry name" value="HAD-like"/>
    <property type="match status" value="1"/>
</dbReference>
<keyword evidence="1" id="KW-0460">Magnesium</keyword>
<dbReference type="EC" id="3.1.3.-" evidence="1"/>
<dbReference type="RefSeq" id="WP_204699706.1">
    <property type="nucleotide sequence ID" value="NZ_JAFBEC010000020.1"/>
</dbReference>
<dbReference type="Pfam" id="PF13344">
    <property type="entry name" value="Hydrolase_6"/>
    <property type="match status" value="1"/>
</dbReference>
<proteinExistence type="inferred from homology"/>
<comment type="cofactor">
    <cofactor evidence="1">
        <name>Mg(2+)</name>
        <dbReference type="ChEBI" id="CHEBI:18420"/>
    </cofactor>
</comment>
<gene>
    <name evidence="2" type="ORF">JOD17_004102</name>
</gene>
<dbReference type="InterPro" id="IPR036412">
    <property type="entry name" value="HAD-like_sf"/>
</dbReference>
<dbReference type="NCBIfam" id="TIGR01460">
    <property type="entry name" value="HAD-SF-IIA"/>
    <property type="match status" value="1"/>
</dbReference>
<evidence type="ECO:0000313" key="3">
    <source>
        <dbReference type="Proteomes" id="UP000741863"/>
    </source>
</evidence>
<dbReference type="EMBL" id="JAFBEC010000020">
    <property type="protein sequence ID" value="MBM7634959.1"/>
    <property type="molecule type" value="Genomic_DNA"/>
</dbReference>
<keyword evidence="3" id="KW-1185">Reference proteome</keyword>
<dbReference type="Pfam" id="PF13242">
    <property type="entry name" value="Hydrolase_like"/>
    <property type="match status" value="1"/>
</dbReference>
<dbReference type="Proteomes" id="UP000741863">
    <property type="component" value="Unassembled WGS sequence"/>
</dbReference>
<name>A0ABS2PHP5_9BACL</name>
<dbReference type="InterPro" id="IPR023214">
    <property type="entry name" value="HAD_sf"/>
</dbReference>
<dbReference type="InterPro" id="IPR006357">
    <property type="entry name" value="HAD-SF_hydro_IIA"/>
</dbReference>